<dbReference type="RefSeq" id="WP_075639430.1">
    <property type="nucleotide sequence ID" value="NZ_MKIM01000026.1"/>
</dbReference>
<dbReference type="PANTHER" id="PTHR33755:SF9">
    <property type="entry name" value="TOXIN PARE1"/>
    <property type="match status" value="1"/>
</dbReference>
<gene>
    <name evidence="4" type="ORF">BJF95_04930</name>
</gene>
<evidence type="ECO:0000256" key="1">
    <source>
        <dbReference type="ARBA" id="ARBA00006226"/>
    </source>
</evidence>
<evidence type="ECO:0000313" key="4">
    <source>
        <dbReference type="EMBL" id="OLP44927.1"/>
    </source>
</evidence>
<dbReference type="Pfam" id="PF05016">
    <property type="entry name" value="ParE_toxin"/>
    <property type="match status" value="1"/>
</dbReference>
<comment type="caution">
    <text evidence="4">The sequence shown here is derived from an EMBL/GenBank/DDBJ whole genome shotgun (WGS) entry which is preliminary data.</text>
</comment>
<sequence length="107" mass="12285">MSSADSAPLRLSPKALEDLEEIWRYTAETWSIPQADRYVDELSHVFDILAAMPTMARERAEFVPPVRIHVHQNHLIIYTVGKDHINVLRLLGGKQDWRAILRAVDDP</sequence>
<dbReference type="PANTHER" id="PTHR33755">
    <property type="entry name" value="TOXIN PARE1-RELATED"/>
    <property type="match status" value="1"/>
</dbReference>
<name>A0A1Q8ZS70_9HYPH</name>
<evidence type="ECO:0000256" key="3">
    <source>
        <dbReference type="PIRNR" id="PIRNR029218"/>
    </source>
</evidence>
<dbReference type="EMBL" id="MKIM01000026">
    <property type="protein sequence ID" value="OLP44927.1"/>
    <property type="molecule type" value="Genomic_DNA"/>
</dbReference>
<organism evidence="4 5">
    <name type="scientific">Rhizobium oryziradicis</name>
    <dbReference type="NCBI Taxonomy" id="1867956"/>
    <lineage>
        <taxon>Bacteria</taxon>
        <taxon>Pseudomonadati</taxon>
        <taxon>Pseudomonadota</taxon>
        <taxon>Alphaproteobacteria</taxon>
        <taxon>Hyphomicrobiales</taxon>
        <taxon>Rhizobiaceae</taxon>
        <taxon>Rhizobium/Agrobacterium group</taxon>
        <taxon>Rhizobium</taxon>
    </lineage>
</organism>
<dbReference type="InterPro" id="IPR051803">
    <property type="entry name" value="TA_system_RelE-like_toxin"/>
</dbReference>
<keyword evidence="5" id="KW-1185">Reference proteome</keyword>
<evidence type="ECO:0000313" key="5">
    <source>
        <dbReference type="Proteomes" id="UP000186894"/>
    </source>
</evidence>
<dbReference type="InterPro" id="IPR035093">
    <property type="entry name" value="RelE/ParE_toxin_dom_sf"/>
</dbReference>
<proteinExistence type="inferred from homology"/>
<comment type="similarity">
    <text evidence="1 3">Belongs to the RelE toxin family.</text>
</comment>
<reference evidence="4 5" key="1">
    <citation type="submission" date="2016-09" db="EMBL/GenBank/DDBJ databases">
        <title>Rhizobium oryziradicis sp. nov., isolated from the root of rice.</title>
        <authorList>
            <person name="Zhao J."/>
            <person name="Zhang X."/>
        </authorList>
    </citation>
    <scope>NUCLEOTIDE SEQUENCE [LARGE SCALE GENOMIC DNA]</scope>
    <source>
        <strain evidence="4 5">N19</strain>
    </source>
</reference>
<dbReference type="PIRSF" id="PIRSF029218">
    <property type="entry name" value="ParE"/>
    <property type="match status" value="1"/>
</dbReference>
<dbReference type="AlphaFoldDB" id="A0A1Q8ZS70"/>
<dbReference type="Proteomes" id="UP000186894">
    <property type="component" value="Unassembled WGS sequence"/>
</dbReference>
<dbReference type="Gene3D" id="3.30.2310.20">
    <property type="entry name" value="RelE-like"/>
    <property type="match status" value="1"/>
</dbReference>
<dbReference type="OrthoDB" id="7173315at2"/>
<keyword evidence="2" id="KW-1277">Toxin-antitoxin system</keyword>
<accession>A0A1Q8ZS70</accession>
<dbReference type="InterPro" id="IPR028344">
    <property type="entry name" value="ParE1/4"/>
</dbReference>
<dbReference type="InterPro" id="IPR007712">
    <property type="entry name" value="RelE/ParE_toxin"/>
</dbReference>
<protein>
    <recommendedName>
        <fullName evidence="3">Toxin</fullName>
    </recommendedName>
</protein>
<evidence type="ECO:0000256" key="2">
    <source>
        <dbReference type="ARBA" id="ARBA00022649"/>
    </source>
</evidence>
<dbReference type="STRING" id="1867956.BJF95_04930"/>